<dbReference type="SUPFAM" id="SSF51445">
    <property type="entry name" value="(Trans)glycosidases"/>
    <property type="match status" value="1"/>
</dbReference>
<keyword evidence="3 11" id="KW-0378">Hydrolase</keyword>
<dbReference type="Gene3D" id="2.60.40.10">
    <property type="entry name" value="Immunoglobulins"/>
    <property type="match status" value="1"/>
</dbReference>
<dbReference type="KEGG" id="sfer:NCTC12278_00644"/>
<dbReference type="Gene3D" id="2.60.40.1110">
    <property type="match status" value="1"/>
</dbReference>
<dbReference type="InterPro" id="IPR013783">
    <property type="entry name" value="Ig-like_fold"/>
</dbReference>
<dbReference type="InterPro" id="IPR017853">
    <property type="entry name" value="GH"/>
</dbReference>
<dbReference type="InterPro" id="IPR011840">
    <property type="entry name" value="PulA_typeI"/>
</dbReference>
<dbReference type="InterPro" id="IPR005323">
    <property type="entry name" value="CBM41_pullulanase"/>
</dbReference>
<sequence length="771" mass="88359">MKNTLTVHYHSRSGNYFDFSIWQWLEGQIGQDAYFTRFDSFGIVGTINYESDYFQGQVCLMVKNANWSVKTPDFKVNRHPGKFRNEVWIVQGDDMVYYSRQAAIASHHYSHRSPHAYDMALNAKRFDKEWGFQGWLGFSYQPEATAFRLWAPTAERVDLVLFGSTAAKSSVKTVLPMKRGNVRTPENHQTNTHGLWTVEVEGDLNYQAYKYRIHYRKSSFKDTRDPYSIATTANGRRSVVVAPEDRQPEGFEVKHGKDATWRLDNPNKAVITEMHIRDFSVSETSGVRQENRGKFLGAFEEGTKNLYGDKTTFDYIKDLGVNYVQLQPIFDHHQTFDDEGNYLYNWGYDPENFNVPEASFSSNPHAPTARITELKQLIQAYHDAGIGVIMDVVYNHTYSSYNSAFQLTVPDYYYRMNPDGSFQNGSGVGNETASEKEMFRKYMIDSVLYWVNEYNIDGFRFDLMGLHDVETMNAIRKALDDIDPRILIYGEGWDMGTGLMPEDKAKKANAFQMPGIGFFNDDTRDAIKGAEVYGDFKSGLVSGAPTEEKVAKGMLGSDELNVYLAPNQVLNYVEAHDNYNLNDLLLELNPEDNQETHIKRVELATSLGILMQGMSFIELGQEFLRTKLFATGDDGLLTFADKERAMNSYNAPDAVNQVNWNHVTLYKPTINFVKELIRLKTKEEAFSFESYEDIRKNVYVESAEYGSGVVVVNINSTQKRYKLIFNASGKNLKIDMTPNQKYDIILSNVKRFHKLSDDFENLTVSVFELRK</sequence>
<evidence type="ECO:0000256" key="8">
    <source>
        <dbReference type="ARBA" id="ARBA00029618"/>
    </source>
</evidence>
<dbReference type="Proteomes" id="UP000249495">
    <property type="component" value="Chromosome 1"/>
</dbReference>
<proteinExistence type="inferred from homology"/>
<dbReference type="CDD" id="cd02860">
    <property type="entry name" value="E_set_Pullulanase"/>
    <property type="match status" value="1"/>
</dbReference>
<dbReference type="CDD" id="cd10315">
    <property type="entry name" value="CBM41_pullulanase"/>
    <property type="match status" value="1"/>
</dbReference>
<protein>
    <recommendedName>
        <fullName evidence="7">pullulanase</fullName>
        <ecNumber evidence="7">3.2.1.41</ecNumber>
    </recommendedName>
    <alternativeName>
        <fullName evidence="8">Alpha-dextrin endo-1,6-alpha-glucosidase</fullName>
    </alternativeName>
    <alternativeName>
        <fullName evidence="9">Pullulan 6-glucanohydrolase</fullName>
    </alternativeName>
</protein>
<dbReference type="GO" id="GO:0005975">
    <property type="term" value="P:carbohydrate metabolic process"/>
    <property type="evidence" value="ECO:0007669"/>
    <property type="project" value="InterPro"/>
</dbReference>
<dbReference type="SMART" id="SM00642">
    <property type="entry name" value="Aamy"/>
    <property type="match status" value="1"/>
</dbReference>
<dbReference type="Pfam" id="PF02922">
    <property type="entry name" value="CBM_48"/>
    <property type="match status" value="1"/>
</dbReference>
<comment type="catalytic activity">
    <reaction evidence="6">
        <text>Hydrolysis of (1-&gt;6)-alpha-D-glucosidic linkages in pullulan, amylopectin and glycogen, and in the alpha- and beta-limit dextrins of amylopectin and glycogen.</text>
        <dbReference type="EC" id="3.2.1.41"/>
    </reaction>
</comment>
<dbReference type="AlphaFoldDB" id="A0A2X3XXJ8"/>
<gene>
    <name evidence="11" type="primary">amyX</name>
    <name evidence="11" type="ORF">NCTC12278_00644</name>
</gene>
<dbReference type="InterPro" id="IPR013784">
    <property type="entry name" value="Carb-bd-like_fold"/>
</dbReference>
<dbReference type="CDD" id="cd11341">
    <property type="entry name" value="AmyAc_Pullulanase_LD-like"/>
    <property type="match status" value="1"/>
</dbReference>
<evidence type="ECO:0000256" key="4">
    <source>
        <dbReference type="ARBA" id="ARBA00022837"/>
    </source>
</evidence>
<organism evidence="11 12">
    <name type="scientific">Streptococcus ferus</name>
    <dbReference type="NCBI Taxonomy" id="1345"/>
    <lineage>
        <taxon>Bacteria</taxon>
        <taxon>Bacillati</taxon>
        <taxon>Bacillota</taxon>
        <taxon>Bacilli</taxon>
        <taxon>Lactobacillales</taxon>
        <taxon>Streptococcaceae</taxon>
        <taxon>Streptococcus</taxon>
    </lineage>
</organism>
<dbReference type="GO" id="GO:0051060">
    <property type="term" value="F:pullulanase activity"/>
    <property type="evidence" value="ECO:0007669"/>
    <property type="project" value="UniProtKB-EC"/>
</dbReference>
<evidence type="ECO:0000313" key="12">
    <source>
        <dbReference type="Proteomes" id="UP000249495"/>
    </source>
</evidence>
<dbReference type="GO" id="GO:0030246">
    <property type="term" value="F:carbohydrate binding"/>
    <property type="evidence" value="ECO:0007669"/>
    <property type="project" value="InterPro"/>
</dbReference>
<evidence type="ECO:0000259" key="10">
    <source>
        <dbReference type="SMART" id="SM00642"/>
    </source>
</evidence>
<dbReference type="EMBL" id="LS483343">
    <property type="protein sequence ID" value="SQF39941.1"/>
    <property type="molecule type" value="Genomic_DNA"/>
</dbReference>
<evidence type="ECO:0000256" key="5">
    <source>
        <dbReference type="ARBA" id="ARBA00023295"/>
    </source>
</evidence>
<reference evidence="11 12" key="1">
    <citation type="submission" date="2018-06" db="EMBL/GenBank/DDBJ databases">
        <authorList>
            <consortium name="Pathogen Informatics"/>
            <person name="Doyle S."/>
        </authorList>
    </citation>
    <scope>NUCLEOTIDE SEQUENCE [LARGE SCALE GENOMIC DNA]</scope>
    <source>
        <strain evidence="11 12">NCTC12278</strain>
    </source>
</reference>
<evidence type="ECO:0000256" key="6">
    <source>
        <dbReference type="ARBA" id="ARBA00023965"/>
    </source>
</evidence>
<dbReference type="NCBIfam" id="TIGR02104">
    <property type="entry name" value="pulA_typeI"/>
    <property type="match status" value="1"/>
</dbReference>
<dbReference type="SUPFAM" id="SSF49452">
    <property type="entry name" value="Starch-binding domain-like"/>
    <property type="match status" value="1"/>
</dbReference>
<comment type="similarity">
    <text evidence="1">Belongs to the glycosyl hydrolase 13 family.</text>
</comment>
<dbReference type="InterPro" id="IPR014756">
    <property type="entry name" value="Ig_E-set"/>
</dbReference>
<dbReference type="RefSeq" id="WP_018029506.1">
    <property type="nucleotide sequence ID" value="NZ_LS483343.1"/>
</dbReference>
<keyword evidence="5 11" id="KW-0326">Glycosidase</keyword>
<dbReference type="InterPro" id="IPR004193">
    <property type="entry name" value="Glyco_hydro_13_N"/>
</dbReference>
<keyword evidence="4" id="KW-0106">Calcium</keyword>
<feature type="domain" description="Glycosyl hydrolase family 13 catalytic" evidence="10">
    <location>
        <begin position="273"/>
        <end position="680"/>
    </location>
</feature>
<keyword evidence="12" id="KW-1185">Reference proteome</keyword>
<dbReference type="Pfam" id="PF03714">
    <property type="entry name" value="PUD"/>
    <property type="match status" value="1"/>
</dbReference>
<evidence type="ECO:0000256" key="7">
    <source>
        <dbReference type="ARBA" id="ARBA00024062"/>
    </source>
</evidence>
<dbReference type="InterPro" id="IPR006047">
    <property type="entry name" value="GH13_cat_dom"/>
</dbReference>
<accession>A0A2X3XXJ8</accession>
<dbReference type="STRING" id="1123303.GCA_000372425_00177"/>
<dbReference type="Pfam" id="PF00128">
    <property type="entry name" value="Alpha-amylase"/>
    <property type="match status" value="1"/>
</dbReference>
<dbReference type="EC" id="3.2.1.41" evidence="7"/>
<keyword evidence="2" id="KW-0732">Signal</keyword>
<dbReference type="PANTHER" id="PTHR43002">
    <property type="entry name" value="GLYCOGEN DEBRANCHING ENZYME"/>
    <property type="match status" value="1"/>
</dbReference>
<evidence type="ECO:0000256" key="9">
    <source>
        <dbReference type="ARBA" id="ARBA00031076"/>
    </source>
</evidence>
<dbReference type="Gene3D" id="3.20.20.80">
    <property type="entry name" value="Glycosidases"/>
    <property type="match status" value="1"/>
</dbReference>
<dbReference type="SUPFAM" id="SSF81296">
    <property type="entry name" value="E set domains"/>
    <property type="match status" value="1"/>
</dbReference>
<evidence type="ECO:0000256" key="1">
    <source>
        <dbReference type="ARBA" id="ARBA00008061"/>
    </source>
</evidence>
<name>A0A2X3XXJ8_9STRE</name>
<evidence type="ECO:0000256" key="2">
    <source>
        <dbReference type="ARBA" id="ARBA00022729"/>
    </source>
</evidence>
<dbReference type="OrthoDB" id="9761875at2"/>
<evidence type="ECO:0000313" key="11">
    <source>
        <dbReference type="EMBL" id="SQF39941.1"/>
    </source>
</evidence>
<evidence type="ECO:0000256" key="3">
    <source>
        <dbReference type="ARBA" id="ARBA00022801"/>
    </source>
</evidence>